<dbReference type="Proteomes" id="UP000053477">
    <property type="component" value="Unassembled WGS sequence"/>
</dbReference>
<evidence type="ECO:0000256" key="1">
    <source>
        <dbReference type="ARBA" id="ARBA00023186"/>
    </source>
</evidence>
<dbReference type="Gene3D" id="1.10.287.110">
    <property type="entry name" value="DnaJ domain"/>
    <property type="match status" value="1"/>
</dbReference>
<dbReference type="Pfam" id="PF00226">
    <property type="entry name" value="DnaJ"/>
    <property type="match status" value="1"/>
</dbReference>
<dbReference type="InterPro" id="IPR055225">
    <property type="entry name" value="DNAJC11-like_beta-barrel"/>
</dbReference>
<dbReference type="InterPro" id="IPR052243">
    <property type="entry name" value="Mito_inner_membrane_organizer"/>
</dbReference>
<gene>
    <name evidence="3" type="ORF">SCHPADRAFT_995336</name>
</gene>
<dbReference type="SMART" id="SM00271">
    <property type="entry name" value="DnaJ"/>
    <property type="match status" value="1"/>
</dbReference>
<dbReference type="InParanoid" id="A0A0H2SGB7"/>
<dbReference type="Pfam" id="PF22774">
    <property type="entry name" value="DNAJC11_beta-barrel"/>
    <property type="match status" value="1"/>
</dbReference>
<accession>A0A0H2SGB7</accession>
<dbReference type="InterPro" id="IPR001623">
    <property type="entry name" value="DnaJ_domain"/>
</dbReference>
<dbReference type="InterPro" id="IPR024586">
    <property type="entry name" value="DnaJ-like_C11_C"/>
</dbReference>
<protein>
    <submittedName>
        <fullName evidence="3">DnaJ-domain-containing protein</fullName>
    </submittedName>
</protein>
<dbReference type="AlphaFoldDB" id="A0A0H2SGB7"/>
<dbReference type="PRINTS" id="PR00625">
    <property type="entry name" value="JDOMAIN"/>
</dbReference>
<dbReference type="PROSITE" id="PS50076">
    <property type="entry name" value="DNAJ_2"/>
    <property type="match status" value="1"/>
</dbReference>
<sequence>MSALDDIGEDARWKQKEYLYTVLNLPVYASEADIRDRHRALSLIYHPDKQRDERTKDTAMKSFLEIQKAYEILSDPFYRVVYDTLGYEGLKLKIPDHFRSLPERELIDSLRSLMYSSSVSLLESRVHAKGRVQCSVDVRELFAGGALAREWRTDLMERLQAVKVVGLGVRHSFQKKIAPSTRAVFTGKMNQGADEDDMGAKTRTNIQGNVVGTIIHQYSPSLRLECTANLLRRHLANFSLAYANEGTGVEIGFPIIPRLNAMLPFPPLTLALRRQLFADAPIIGNLDFSLNRKIPSVGIGIARPNIGKKGDVFTLGWTCGFDLKLFGGGPRIHGSSRVAFQQHSIAVEVGLQYTLMGLVGQVTGEWESESGDTGIGATVGSSVQGVYLRLNMRHLGQTLIVPIVLSSEFSTGLVVLASALPTAAYLLGDYFVLRSRREKRQSARRHALLQMRDDFVSERQREASEAISLMADAARRITQAERDRDGLVIIEASYFPLDESGDIVKDLEVNVSCPLQALVQNGQLFVPGGRPKSALRGFYDPLPDYKKRLSIRYDFRGRAHYAEFQDLAPIVLPLESHLVEART</sequence>
<evidence type="ECO:0000313" key="3">
    <source>
        <dbReference type="EMBL" id="KLO16096.1"/>
    </source>
</evidence>
<feature type="domain" description="J" evidence="2">
    <location>
        <begin position="18"/>
        <end position="86"/>
    </location>
</feature>
<evidence type="ECO:0000259" key="2">
    <source>
        <dbReference type="PROSITE" id="PS50076"/>
    </source>
</evidence>
<dbReference type="SUPFAM" id="SSF46565">
    <property type="entry name" value="Chaperone J-domain"/>
    <property type="match status" value="1"/>
</dbReference>
<dbReference type="GO" id="GO:0042407">
    <property type="term" value="P:cristae formation"/>
    <property type="evidence" value="ECO:0007669"/>
    <property type="project" value="TreeGrafter"/>
</dbReference>
<organism evidence="3 4">
    <name type="scientific">Schizopora paradoxa</name>
    <dbReference type="NCBI Taxonomy" id="27342"/>
    <lineage>
        <taxon>Eukaryota</taxon>
        <taxon>Fungi</taxon>
        <taxon>Dikarya</taxon>
        <taxon>Basidiomycota</taxon>
        <taxon>Agaricomycotina</taxon>
        <taxon>Agaricomycetes</taxon>
        <taxon>Hymenochaetales</taxon>
        <taxon>Schizoporaceae</taxon>
        <taxon>Schizopora</taxon>
    </lineage>
</organism>
<dbReference type="EMBL" id="KQ085920">
    <property type="protein sequence ID" value="KLO16096.1"/>
    <property type="molecule type" value="Genomic_DNA"/>
</dbReference>
<dbReference type="Pfam" id="PF11875">
    <property type="entry name" value="DnaJ-like_C11_C"/>
    <property type="match status" value="1"/>
</dbReference>
<dbReference type="STRING" id="27342.A0A0H2SGB7"/>
<dbReference type="FunCoup" id="A0A0H2SGB7">
    <property type="interactions" value="296"/>
</dbReference>
<dbReference type="OrthoDB" id="10250354at2759"/>
<keyword evidence="4" id="KW-1185">Reference proteome</keyword>
<dbReference type="PANTHER" id="PTHR44157:SF1">
    <property type="entry name" value="DNAJ HOMOLOG SUBFAMILY C MEMBER 11"/>
    <property type="match status" value="1"/>
</dbReference>
<keyword evidence="1" id="KW-0143">Chaperone</keyword>
<proteinExistence type="predicted"/>
<dbReference type="CDD" id="cd06257">
    <property type="entry name" value="DnaJ"/>
    <property type="match status" value="1"/>
</dbReference>
<dbReference type="PANTHER" id="PTHR44157">
    <property type="entry name" value="DNAJ HOMOLOG SUBFAMILY C MEMBER 11"/>
    <property type="match status" value="1"/>
</dbReference>
<dbReference type="InterPro" id="IPR036869">
    <property type="entry name" value="J_dom_sf"/>
</dbReference>
<dbReference type="GO" id="GO:0005739">
    <property type="term" value="C:mitochondrion"/>
    <property type="evidence" value="ECO:0007669"/>
    <property type="project" value="GOC"/>
</dbReference>
<name>A0A0H2SGB7_9AGAM</name>
<reference evidence="3 4" key="1">
    <citation type="submission" date="2015-04" db="EMBL/GenBank/DDBJ databases">
        <title>Complete genome sequence of Schizopora paradoxa KUC8140, a cosmopolitan wood degrader in East Asia.</title>
        <authorList>
            <consortium name="DOE Joint Genome Institute"/>
            <person name="Min B."/>
            <person name="Park H."/>
            <person name="Jang Y."/>
            <person name="Kim J.-J."/>
            <person name="Kim K.H."/>
            <person name="Pangilinan J."/>
            <person name="Lipzen A."/>
            <person name="Riley R."/>
            <person name="Grigoriev I.V."/>
            <person name="Spatafora J.W."/>
            <person name="Choi I.-G."/>
        </authorList>
    </citation>
    <scope>NUCLEOTIDE SEQUENCE [LARGE SCALE GENOMIC DNA]</scope>
    <source>
        <strain evidence="3 4">KUC8140</strain>
    </source>
</reference>
<evidence type="ECO:0000313" key="4">
    <source>
        <dbReference type="Proteomes" id="UP000053477"/>
    </source>
</evidence>